<name>A0A9N9VVE5_9HYPO</name>
<dbReference type="AlphaFoldDB" id="A0A9N9VVE5"/>
<feature type="region of interest" description="Disordered" evidence="1">
    <location>
        <begin position="1"/>
        <end position="22"/>
    </location>
</feature>
<proteinExistence type="predicted"/>
<accession>A0A9N9VVE5</accession>
<dbReference type="OrthoDB" id="408631at2759"/>
<feature type="compositionally biased region" description="Polar residues" evidence="1">
    <location>
        <begin position="1"/>
        <end position="12"/>
    </location>
</feature>
<organism evidence="3 4">
    <name type="scientific">Clonostachys rhizophaga</name>
    <dbReference type="NCBI Taxonomy" id="160324"/>
    <lineage>
        <taxon>Eukaryota</taxon>
        <taxon>Fungi</taxon>
        <taxon>Dikarya</taxon>
        <taxon>Ascomycota</taxon>
        <taxon>Pezizomycotina</taxon>
        <taxon>Sordariomycetes</taxon>
        <taxon>Hypocreomycetidae</taxon>
        <taxon>Hypocreales</taxon>
        <taxon>Bionectriaceae</taxon>
        <taxon>Clonostachys</taxon>
    </lineage>
</organism>
<dbReference type="Pfam" id="PF07859">
    <property type="entry name" value="Abhydrolase_3"/>
    <property type="match status" value="1"/>
</dbReference>
<reference evidence="3" key="1">
    <citation type="submission" date="2021-10" db="EMBL/GenBank/DDBJ databases">
        <authorList>
            <person name="Piombo E."/>
        </authorList>
    </citation>
    <scope>NUCLEOTIDE SEQUENCE</scope>
</reference>
<evidence type="ECO:0000256" key="1">
    <source>
        <dbReference type="SAM" id="MobiDB-lite"/>
    </source>
</evidence>
<dbReference type="Gene3D" id="3.40.50.1820">
    <property type="entry name" value="alpha/beta hydrolase"/>
    <property type="match status" value="1"/>
</dbReference>
<dbReference type="InterPro" id="IPR013094">
    <property type="entry name" value="AB_hydrolase_3"/>
</dbReference>
<evidence type="ECO:0000313" key="3">
    <source>
        <dbReference type="EMBL" id="CAH0031696.1"/>
    </source>
</evidence>
<dbReference type="EMBL" id="CABFNQ020000743">
    <property type="protein sequence ID" value="CAH0031696.1"/>
    <property type="molecule type" value="Genomic_DNA"/>
</dbReference>
<protein>
    <recommendedName>
        <fullName evidence="2">Alpha/beta hydrolase fold-3 domain-containing protein</fullName>
    </recommendedName>
</protein>
<dbReference type="PANTHER" id="PTHR23024:SF557">
    <property type="entry name" value="AB HYDROLASE SUPERFAMILY PROTEIN C1039.03"/>
    <property type="match status" value="1"/>
</dbReference>
<gene>
    <name evidence="3" type="ORF">CRHIZ90672A_00014444</name>
</gene>
<keyword evidence="4" id="KW-1185">Reference proteome</keyword>
<evidence type="ECO:0000313" key="4">
    <source>
        <dbReference type="Proteomes" id="UP000696573"/>
    </source>
</evidence>
<sequence>MAPSAITDTTAPNGAKQVAQKDLPSPIHPSMILRLDQDFIEYYNAYIAVKPVTHQVSMEDVRKYPKLYAASWAKDFTFEPFVNDIEIPGPDGNMIKARCYTPNPRTSPHGDGPYPIHINVHSGGFIFGDLTGDAELCMLVRDRLMFIAEHFWYKGHEDVWAAFKWVGEQGKTINANVDSISMGGISAGGQITAVCQQLARNEGYELKLALLAVPSVDEFISLKQPSDSPYPSYQENALSPCLSWKRIAYCGEVINSALHKDDDLVRPEFWHNPIRGELAGLCRTFIATADCDPLRDEGESYGAKLAACGLLPSKDQYNKICSQYISWKRTAEEAFEKDPMC</sequence>
<dbReference type="InterPro" id="IPR050466">
    <property type="entry name" value="Carboxylest/Gibb_receptor"/>
</dbReference>
<dbReference type="InterPro" id="IPR029058">
    <property type="entry name" value="AB_hydrolase_fold"/>
</dbReference>
<evidence type="ECO:0000259" key="2">
    <source>
        <dbReference type="Pfam" id="PF07859"/>
    </source>
</evidence>
<dbReference type="SUPFAM" id="SSF53474">
    <property type="entry name" value="alpha/beta-Hydrolases"/>
    <property type="match status" value="1"/>
</dbReference>
<comment type="caution">
    <text evidence="3">The sequence shown here is derived from an EMBL/GenBank/DDBJ whole genome shotgun (WGS) entry which is preliminary data.</text>
</comment>
<feature type="domain" description="Alpha/beta hydrolase fold-3" evidence="2">
    <location>
        <begin position="119"/>
        <end position="309"/>
    </location>
</feature>
<dbReference type="GO" id="GO:0016787">
    <property type="term" value="F:hydrolase activity"/>
    <property type="evidence" value="ECO:0007669"/>
    <property type="project" value="InterPro"/>
</dbReference>
<dbReference type="PANTHER" id="PTHR23024">
    <property type="entry name" value="ARYLACETAMIDE DEACETYLASE"/>
    <property type="match status" value="1"/>
</dbReference>
<dbReference type="Proteomes" id="UP000696573">
    <property type="component" value="Unassembled WGS sequence"/>
</dbReference>